<evidence type="ECO:0000313" key="6">
    <source>
        <dbReference type="EMBL" id="UTW11990.1"/>
    </source>
</evidence>
<dbReference type="PANTHER" id="PTHR30146">
    <property type="entry name" value="LACI-RELATED TRANSCRIPTIONAL REPRESSOR"/>
    <property type="match status" value="1"/>
</dbReference>
<name>A0ABY5HL90_9GAMM</name>
<keyword evidence="7" id="KW-1185">Reference proteome</keyword>
<keyword evidence="3 6" id="KW-0238">DNA-binding</keyword>
<dbReference type="Proteomes" id="UP001058461">
    <property type="component" value="Chromosome"/>
</dbReference>
<keyword evidence="2" id="KW-0805">Transcription regulation</keyword>
<dbReference type="GO" id="GO:0003677">
    <property type="term" value="F:DNA binding"/>
    <property type="evidence" value="ECO:0007669"/>
    <property type="project" value="UniProtKB-KW"/>
</dbReference>
<dbReference type="Pfam" id="PF13377">
    <property type="entry name" value="Peripla_BP_3"/>
    <property type="match status" value="1"/>
</dbReference>
<dbReference type="Gene3D" id="1.10.260.40">
    <property type="entry name" value="lambda repressor-like DNA-binding domains"/>
    <property type="match status" value="1"/>
</dbReference>
<accession>A0ABY5HL90</accession>
<evidence type="ECO:0000259" key="5">
    <source>
        <dbReference type="PROSITE" id="PS50932"/>
    </source>
</evidence>
<reference evidence="6" key="1">
    <citation type="submission" date="2021-04" db="EMBL/GenBank/DDBJ databases">
        <title>Oceanospirillales bacteria with DddD are important DMSP degraders in coastal seawater.</title>
        <authorList>
            <person name="Liu J."/>
        </authorList>
    </citation>
    <scope>NUCLEOTIDE SEQUENCE</scope>
    <source>
        <strain evidence="6">D13-1</strain>
    </source>
</reference>
<dbReference type="PROSITE" id="PS50932">
    <property type="entry name" value="HTH_LACI_2"/>
    <property type="match status" value="1"/>
</dbReference>
<proteinExistence type="predicted"/>
<dbReference type="PANTHER" id="PTHR30146:SF95">
    <property type="entry name" value="RIBOSE OPERON REPRESSOR"/>
    <property type="match status" value="1"/>
</dbReference>
<organism evidence="6 7">
    <name type="scientific">Marinobacterium rhizophilum</name>
    <dbReference type="NCBI Taxonomy" id="420402"/>
    <lineage>
        <taxon>Bacteria</taxon>
        <taxon>Pseudomonadati</taxon>
        <taxon>Pseudomonadota</taxon>
        <taxon>Gammaproteobacteria</taxon>
        <taxon>Oceanospirillales</taxon>
        <taxon>Oceanospirillaceae</taxon>
        <taxon>Marinobacterium</taxon>
    </lineage>
</organism>
<dbReference type="Pfam" id="PF00356">
    <property type="entry name" value="LacI"/>
    <property type="match status" value="1"/>
</dbReference>
<dbReference type="InterPro" id="IPR000843">
    <property type="entry name" value="HTH_LacI"/>
</dbReference>
<protein>
    <submittedName>
        <fullName evidence="6">LacI family DNA-binding transcriptional regulator</fullName>
    </submittedName>
</protein>
<dbReference type="CDD" id="cd06278">
    <property type="entry name" value="PBP1_LacI-like"/>
    <property type="match status" value="1"/>
</dbReference>
<feature type="domain" description="HTH lacI-type" evidence="5">
    <location>
        <begin position="6"/>
        <end position="60"/>
    </location>
</feature>
<dbReference type="InterPro" id="IPR010982">
    <property type="entry name" value="Lambda_DNA-bd_dom_sf"/>
</dbReference>
<dbReference type="SUPFAM" id="SSF47413">
    <property type="entry name" value="lambda repressor-like DNA-binding domains"/>
    <property type="match status" value="1"/>
</dbReference>
<evidence type="ECO:0000256" key="3">
    <source>
        <dbReference type="ARBA" id="ARBA00023125"/>
    </source>
</evidence>
<dbReference type="InterPro" id="IPR028082">
    <property type="entry name" value="Peripla_BP_I"/>
</dbReference>
<evidence type="ECO:0000313" key="7">
    <source>
        <dbReference type="Proteomes" id="UP001058461"/>
    </source>
</evidence>
<dbReference type="SMART" id="SM00354">
    <property type="entry name" value="HTH_LACI"/>
    <property type="match status" value="1"/>
</dbReference>
<dbReference type="SUPFAM" id="SSF53822">
    <property type="entry name" value="Periplasmic binding protein-like I"/>
    <property type="match status" value="1"/>
</dbReference>
<dbReference type="EMBL" id="CP073347">
    <property type="protein sequence ID" value="UTW11990.1"/>
    <property type="molecule type" value="Genomic_DNA"/>
</dbReference>
<dbReference type="CDD" id="cd01392">
    <property type="entry name" value="HTH_LacI"/>
    <property type="match status" value="1"/>
</dbReference>
<evidence type="ECO:0000256" key="1">
    <source>
        <dbReference type="ARBA" id="ARBA00022491"/>
    </source>
</evidence>
<sequence length="344" mass="38144">MARERITSFDVAREAGVSQSAVSRAYTSGASISKATKDKVFAAASKLGYQPNAIARSLISRRSNMIGIVMADIINPFYPAVLDMFMRRFQERGHRVLLFMASRDQNIDDLLPQLLEYQVDGLVITSSTLSSEMADHCTKLGTPVILFNRYVPNVEASSVCCDNIDAGRSVADLFLSAGHQQLAYIAGIENTSTNQDREHGFSSRIKERRAQPVLRETGHYTYEGGYQAALRLFQQQIRPDAIFCANDIMALGAMDALRGELKLRIPDDVSIIGFDDIASAAWQGYRLTSIRPPVGRMVDATVNNLIERIENPEIPLAALLETVDLVVRDSARLPEHLGLRHTRE</sequence>
<dbReference type="RefSeq" id="WP_255854038.1">
    <property type="nucleotide sequence ID" value="NZ_CP073347.1"/>
</dbReference>
<gene>
    <name evidence="6" type="ORF">KDW95_22620</name>
</gene>
<dbReference type="Gene3D" id="3.40.50.2300">
    <property type="match status" value="2"/>
</dbReference>
<keyword evidence="1" id="KW-0678">Repressor</keyword>
<evidence type="ECO:0000256" key="4">
    <source>
        <dbReference type="ARBA" id="ARBA00023163"/>
    </source>
</evidence>
<keyword evidence="4" id="KW-0804">Transcription</keyword>
<evidence type="ECO:0000256" key="2">
    <source>
        <dbReference type="ARBA" id="ARBA00023015"/>
    </source>
</evidence>
<dbReference type="InterPro" id="IPR046335">
    <property type="entry name" value="LacI/GalR-like_sensor"/>
</dbReference>